<evidence type="ECO:0000259" key="8">
    <source>
        <dbReference type="SMART" id="SM00382"/>
    </source>
</evidence>
<organism evidence="9">
    <name type="scientific">Oryza brachyantha</name>
    <name type="common">malo sina</name>
    <dbReference type="NCBI Taxonomy" id="4533"/>
    <lineage>
        <taxon>Eukaryota</taxon>
        <taxon>Viridiplantae</taxon>
        <taxon>Streptophyta</taxon>
        <taxon>Embryophyta</taxon>
        <taxon>Tracheophyta</taxon>
        <taxon>Spermatophyta</taxon>
        <taxon>Magnoliopsida</taxon>
        <taxon>Liliopsida</taxon>
        <taxon>Poales</taxon>
        <taxon>Poaceae</taxon>
        <taxon>BOP clade</taxon>
        <taxon>Oryzoideae</taxon>
        <taxon>Oryzeae</taxon>
        <taxon>Oryzinae</taxon>
        <taxon>Oryza</taxon>
    </lineage>
</organism>
<dbReference type="InterPro" id="IPR058017">
    <property type="entry name" value="At3g28540-like_C"/>
</dbReference>
<dbReference type="eggNOG" id="KOG0743">
    <property type="taxonomic scope" value="Eukaryota"/>
</dbReference>
<dbReference type="InterPro" id="IPR003593">
    <property type="entry name" value="AAA+_ATPase"/>
</dbReference>
<dbReference type="Pfam" id="PF00004">
    <property type="entry name" value="AAA"/>
    <property type="match status" value="1"/>
</dbReference>
<dbReference type="InterPro" id="IPR027417">
    <property type="entry name" value="P-loop_NTPase"/>
</dbReference>
<feature type="region of interest" description="Disordered" evidence="6">
    <location>
        <begin position="218"/>
        <end position="237"/>
    </location>
</feature>
<evidence type="ECO:0000256" key="4">
    <source>
        <dbReference type="ARBA" id="ARBA00049360"/>
    </source>
</evidence>
<evidence type="ECO:0000313" key="10">
    <source>
        <dbReference type="Proteomes" id="UP000006038"/>
    </source>
</evidence>
<dbReference type="FunFam" id="3.40.50.300:FF:001122">
    <property type="entry name" value="AAA-ATPase ASD, mitochondrial"/>
    <property type="match status" value="1"/>
</dbReference>
<dbReference type="Gene3D" id="6.10.280.40">
    <property type="match status" value="1"/>
</dbReference>
<dbReference type="InterPro" id="IPR003959">
    <property type="entry name" value="ATPase_AAA_core"/>
</dbReference>
<dbReference type="PANTHER" id="PTHR23070">
    <property type="entry name" value="BCS1 AAA-TYPE ATPASE"/>
    <property type="match status" value="1"/>
</dbReference>
<dbReference type="PROSITE" id="PS00674">
    <property type="entry name" value="AAA"/>
    <property type="match status" value="1"/>
</dbReference>
<keyword evidence="10" id="KW-1185">Reference proteome</keyword>
<reference evidence="9" key="2">
    <citation type="submission" date="2013-04" db="UniProtKB">
        <authorList>
            <consortium name="EnsemblPlants"/>
        </authorList>
    </citation>
    <scope>IDENTIFICATION</scope>
</reference>
<name>J3MJ71_ORYBR</name>
<comment type="similarity">
    <text evidence="1">Belongs to the AAA ATPase family. BCS1 subfamily.</text>
</comment>
<dbReference type="SUPFAM" id="SSF52540">
    <property type="entry name" value="P-loop containing nucleoside triphosphate hydrolases"/>
    <property type="match status" value="1"/>
</dbReference>
<reference evidence="9" key="1">
    <citation type="journal article" date="2013" name="Nat. Commun.">
        <title>Whole-genome sequencing of Oryza brachyantha reveals mechanisms underlying Oryza genome evolution.</title>
        <authorList>
            <person name="Chen J."/>
            <person name="Huang Q."/>
            <person name="Gao D."/>
            <person name="Wang J."/>
            <person name="Lang Y."/>
            <person name="Liu T."/>
            <person name="Li B."/>
            <person name="Bai Z."/>
            <person name="Luis Goicoechea J."/>
            <person name="Liang C."/>
            <person name="Chen C."/>
            <person name="Zhang W."/>
            <person name="Sun S."/>
            <person name="Liao Y."/>
            <person name="Zhang X."/>
            <person name="Yang L."/>
            <person name="Song C."/>
            <person name="Wang M."/>
            <person name="Shi J."/>
            <person name="Liu G."/>
            <person name="Liu J."/>
            <person name="Zhou H."/>
            <person name="Zhou W."/>
            <person name="Yu Q."/>
            <person name="An N."/>
            <person name="Chen Y."/>
            <person name="Cai Q."/>
            <person name="Wang B."/>
            <person name="Liu B."/>
            <person name="Min J."/>
            <person name="Huang Y."/>
            <person name="Wu H."/>
            <person name="Li Z."/>
            <person name="Zhang Y."/>
            <person name="Yin Y."/>
            <person name="Song W."/>
            <person name="Jiang J."/>
            <person name="Jackson S.A."/>
            <person name="Wing R.A."/>
            <person name="Wang J."/>
            <person name="Chen M."/>
        </authorList>
    </citation>
    <scope>NUCLEOTIDE SEQUENCE [LARGE SCALE GENOMIC DNA]</scope>
    <source>
        <strain evidence="9">cv. IRGC 101232</strain>
    </source>
</reference>
<accession>J3MJ71</accession>
<dbReference type="InterPro" id="IPR050747">
    <property type="entry name" value="Mitochondrial_chaperone_BCS1"/>
</dbReference>
<keyword evidence="7" id="KW-0472">Membrane</keyword>
<keyword evidence="3 5" id="KW-0067">ATP-binding</keyword>
<dbReference type="OMA" id="MESHWSH"/>
<dbReference type="GO" id="GO:0005524">
    <property type="term" value="F:ATP binding"/>
    <property type="evidence" value="ECO:0007669"/>
    <property type="project" value="UniProtKB-KW"/>
</dbReference>
<feature type="transmembrane region" description="Helical" evidence="7">
    <location>
        <begin position="21"/>
        <end position="42"/>
    </location>
</feature>
<feature type="domain" description="AAA+ ATPase" evidence="8">
    <location>
        <begin position="147"/>
        <end position="296"/>
    </location>
</feature>
<keyword evidence="2 5" id="KW-0547">Nucleotide-binding</keyword>
<dbReference type="CDD" id="cd19510">
    <property type="entry name" value="RecA-like_BCS1"/>
    <property type="match status" value="1"/>
</dbReference>
<dbReference type="SMART" id="SM00382">
    <property type="entry name" value="AAA"/>
    <property type="match status" value="1"/>
</dbReference>
<evidence type="ECO:0000313" key="9">
    <source>
        <dbReference type="EnsemblPlants" id="OB07G14530.1"/>
    </source>
</evidence>
<protein>
    <recommendedName>
        <fullName evidence="8">AAA+ ATPase domain-containing protein</fullName>
    </recommendedName>
</protein>
<comment type="catalytic activity">
    <reaction evidence="4">
        <text>ATP + H2O = ADP + phosphate + H(+)</text>
        <dbReference type="Rhea" id="RHEA:13065"/>
        <dbReference type="ChEBI" id="CHEBI:15377"/>
        <dbReference type="ChEBI" id="CHEBI:15378"/>
        <dbReference type="ChEBI" id="CHEBI:30616"/>
        <dbReference type="ChEBI" id="CHEBI:43474"/>
        <dbReference type="ChEBI" id="CHEBI:456216"/>
    </reaction>
</comment>
<dbReference type="InterPro" id="IPR003960">
    <property type="entry name" value="ATPase_AAA_CS"/>
</dbReference>
<evidence type="ECO:0000256" key="5">
    <source>
        <dbReference type="RuleBase" id="RU003651"/>
    </source>
</evidence>
<dbReference type="Gene3D" id="3.40.50.300">
    <property type="entry name" value="P-loop containing nucleotide triphosphate hydrolases"/>
    <property type="match status" value="1"/>
</dbReference>
<dbReference type="GO" id="GO:0016887">
    <property type="term" value="F:ATP hydrolysis activity"/>
    <property type="evidence" value="ECO:0007669"/>
    <property type="project" value="InterPro"/>
</dbReference>
<keyword evidence="7" id="KW-0812">Transmembrane</keyword>
<evidence type="ECO:0000256" key="3">
    <source>
        <dbReference type="ARBA" id="ARBA00022840"/>
    </source>
</evidence>
<sequence length="379" mass="42248">MPVARKMRRAAAGAPGVVERFAGMGSALAGVMFLWSMLSPFLPRQLFELCVGRFLRRHGRRLAGLMDPYLTVTISEHEGDRMRLGDVYDQAKAYLSHRKSAWSYVAFEHPSTFETLAMDPAKKKEIMDDLDAFRKGKDYYARIGKAWKRGYLLHGPPGTGKSTMIAAMANYLDYDVYDVELTSVATNTDLRRLFIETKGKSIIVIEDIDCSVDLTGKRKKKTPTSADPDEAAHRASKDESATKVTLSGLLNVIDGLWSACGGERIVVFTTNHVDKLDPALIRRGRMDKHIEMSYCCFETFKILAKNYLAMDAHHLFDDVESLLHDAKITPADVAEHLMLKCAAADADEATCLASLVKALEKKAEKEKNASEEEETVVDE</sequence>
<evidence type="ECO:0000256" key="2">
    <source>
        <dbReference type="ARBA" id="ARBA00022741"/>
    </source>
</evidence>
<dbReference type="EnsemblPlants" id="OB07G14530.1">
    <property type="protein sequence ID" value="OB07G14530.1"/>
    <property type="gene ID" value="OB07G14530"/>
</dbReference>
<proteinExistence type="inferred from homology"/>
<dbReference type="HOGENOM" id="CLU_010189_0_1_1"/>
<keyword evidence="7" id="KW-1133">Transmembrane helix</keyword>
<evidence type="ECO:0000256" key="1">
    <source>
        <dbReference type="ARBA" id="ARBA00007448"/>
    </source>
</evidence>
<dbReference type="Gramene" id="OB07G14530.1">
    <property type="protein sequence ID" value="OB07G14530.1"/>
    <property type="gene ID" value="OB07G14530"/>
</dbReference>
<evidence type="ECO:0000256" key="7">
    <source>
        <dbReference type="SAM" id="Phobius"/>
    </source>
</evidence>
<dbReference type="AlphaFoldDB" id="J3MJ71"/>
<evidence type="ECO:0000256" key="6">
    <source>
        <dbReference type="SAM" id="MobiDB-lite"/>
    </source>
</evidence>
<dbReference type="Proteomes" id="UP000006038">
    <property type="component" value="Chromosome 7"/>
</dbReference>
<dbReference type="STRING" id="4533.J3MJ71"/>
<dbReference type="Pfam" id="PF25568">
    <property type="entry name" value="AAA_lid_At3g28540"/>
    <property type="match status" value="1"/>
</dbReference>